<comment type="similarity">
    <text evidence="3">Belongs to the class-II pyridoxal-phosphate-dependent aminotransferase family. BioF subfamily.</text>
</comment>
<name>A0ABP9VDC0_9DEIO</name>
<dbReference type="PANTHER" id="PTHR13693:SF100">
    <property type="entry name" value="8-AMINO-7-OXONONANOATE SYNTHASE"/>
    <property type="match status" value="1"/>
</dbReference>
<dbReference type="SUPFAM" id="SSF53383">
    <property type="entry name" value="PLP-dependent transferases"/>
    <property type="match status" value="1"/>
</dbReference>
<keyword evidence="6" id="KW-0808">Transferase</keyword>
<dbReference type="InterPro" id="IPR015424">
    <property type="entry name" value="PyrdxlP-dep_Trfase"/>
</dbReference>
<dbReference type="Gene3D" id="3.90.1150.10">
    <property type="entry name" value="Aspartate Aminotransferase, domain 1"/>
    <property type="match status" value="1"/>
</dbReference>
<proteinExistence type="inferred from homology"/>
<evidence type="ECO:0000256" key="8">
    <source>
        <dbReference type="ARBA" id="ARBA00022898"/>
    </source>
</evidence>
<evidence type="ECO:0000256" key="10">
    <source>
        <dbReference type="ARBA" id="ARBA00033381"/>
    </source>
</evidence>
<organism evidence="14 15">
    <name type="scientific">Deinococcus xinjiangensis</name>
    <dbReference type="NCBI Taxonomy" id="457454"/>
    <lineage>
        <taxon>Bacteria</taxon>
        <taxon>Thermotogati</taxon>
        <taxon>Deinococcota</taxon>
        <taxon>Deinococci</taxon>
        <taxon>Deinococcales</taxon>
        <taxon>Deinococcaceae</taxon>
        <taxon>Deinococcus</taxon>
    </lineage>
</organism>
<dbReference type="Proteomes" id="UP001458946">
    <property type="component" value="Unassembled WGS sequence"/>
</dbReference>
<feature type="domain" description="Aminotransferase class I/classII large" evidence="13">
    <location>
        <begin position="40"/>
        <end position="386"/>
    </location>
</feature>
<dbReference type="InterPro" id="IPR050087">
    <property type="entry name" value="AON_synthase_class-II"/>
</dbReference>
<comment type="caution">
    <text evidence="14">The sequence shown here is derived from an EMBL/GenBank/DDBJ whole genome shotgun (WGS) entry which is preliminary data.</text>
</comment>
<evidence type="ECO:0000256" key="9">
    <source>
        <dbReference type="ARBA" id="ARBA00032610"/>
    </source>
</evidence>
<evidence type="ECO:0000259" key="13">
    <source>
        <dbReference type="Pfam" id="PF00155"/>
    </source>
</evidence>
<comment type="cofactor">
    <cofactor evidence="1 12">
        <name>pyridoxal 5'-phosphate</name>
        <dbReference type="ChEBI" id="CHEBI:597326"/>
    </cofactor>
</comment>
<evidence type="ECO:0000256" key="1">
    <source>
        <dbReference type="ARBA" id="ARBA00001933"/>
    </source>
</evidence>
<evidence type="ECO:0000256" key="7">
    <source>
        <dbReference type="ARBA" id="ARBA00022756"/>
    </source>
</evidence>
<dbReference type="RefSeq" id="WP_353543209.1">
    <property type="nucleotide sequence ID" value="NZ_BAABRN010000042.1"/>
</dbReference>
<dbReference type="Gene3D" id="3.40.640.10">
    <property type="entry name" value="Type I PLP-dependent aspartate aminotransferase-like (Major domain)"/>
    <property type="match status" value="1"/>
</dbReference>
<dbReference type="InterPro" id="IPR015422">
    <property type="entry name" value="PyrdxlP-dep_Trfase_small"/>
</dbReference>
<dbReference type="InterPro" id="IPR015421">
    <property type="entry name" value="PyrdxlP-dep_Trfase_major"/>
</dbReference>
<dbReference type="Pfam" id="PF00155">
    <property type="entry name" value="Aminotran_1_2"/>
    <property type="match status" value="1"/>
</dbReference>
<reference evidence="14 15" key="1">
    <citation type="submission" date="2024-02" db="EMBL/GenBank/DDBJ databases">
        <title>Deinococcus xinjiangensis NBRC 107630.</title>
        <authorList>
            <person name="Ichikawa N."/>
            <person name="Katano-Makiyama Y."/>
            <person name="Hidaka K."/>
        </authorList>
    </citation>
    <scope>NUCLEOTIDE SEQUENCE [LARGE SCALE GENOMIC DNA]</scope>
    <source>
        <strain evidence="14 15">NBRC 107630</strain>
    </source>
</reference>
<dbReference type="EC" id="2.3.1.47" evidence="5"/>
<evidence type="ECO:0000313" key="15">
    <source>
        <dbReference type="Proteomes" id="UP001458946"/>
    </source>
</evidence>
<evidence type="ECO:0000313" key="14">
    <source>
        <dbReference type="EMBL" id="GAA5503236.1"/>
    </source>
</evidence>
<evidence type="ECO:0000256" key="6">
    <source>
        <dbReference type="ARBA" id="ARBA00022679"/>
    </source>
</evidence>
<dbReference type="EMBL" id="BAABRN010000042">
    <property type="protein sequence ID" value="GAA5503236.1"/>
    <property type="molecule type" value="Genomic_DNA"/>
</dbReference>
<comment type="pathway">
    <text evidence="2">Cofactor biosynthesis; biotin biosynthesis.</text>
</comment>
<keyword evidence="7" id="KW-0093">Biotin biosynthesis</keyword>
<keyword evidence="15" id="KW-1185">Reference proteome</keyword>
<comment type="catalytic activity">
    <reaction evidence="11">
        <text>6-carboxyhexanoyl-[ACP] + L-alanine + H(+) = (8S)-8-amino-7-oxononanoate + holo-[ACP] + CO2</text>
        <dbReference type="Rhea" id="RHEA:42288"/>
        <dbReference type="Rhea" id="RHEA-COMP:9685"/>
        <dbReference type="Rhea" id="RHEA-COMP:9955"/>
        <dbReference type="ChEBI" id="CHEBI:15378"/>
        <dbReference type="ChEBI" id="CHEBI:16526"/>
        <dbReference type="ChEBI" id="CHEBI:57972"/>
        <dbReference type="ChEBI" id="CHEBI:64479"/>
        <dbReference type="ChEBI" id="CHEBI:78846"/>
        <dbReference type="ChEBI" id="CHEBI:149468"/>
        <dbReference type="EC" id="2.3.1.47"/>
    </reaction>
</comment>
<accession>A0ABP9VDC0</accession>
<comment type="subunit">
    <text evidence="4">Homodimer.</text>
</comment>
<dbReference type="CDD" id="cd06454">
    <property type="entry name" value="KBL_like"/>
    <property type="match status" value="1"/>
</dbReference>
<dbReference type="InterPro" id="IPR004839">
    <property type="entry name" value="Aminotransferase_I/II_large"/>
</dbReference>
<dbReference type="InterPro" id="IPR001917">
    <property type="entry name" value="Aminotrans_II_pyridoxalP_BS"/>
</dbReference>
<protein>
    <recommendedName>
        <fullName evidence="5">8-amino-7-oxononanoate synthase</fullName>
        <ecNumber evidence="5">2.3.1.47</ecNumber>
    </recommendedName>
    <alternativeName>
        <fullName evidence="9">7-keto-8-amino-pelargonic acid synthase</fullName>
    </alternativeName>
    <alternativeName>
        <fullName evidence="10">8-amino-7-ketopelargonate synthase</fullName>
    </alternativeName>
</protein>
<dbReference type="PROSITE" id="PS00599">
    <property type="entry name" value="AA_TRANSFER_CLASS_2"/>
    <property type="match status" value="1"/>
</dbReference>
<evidence type="ECO:0000256" key="4">
    <source>
        <dbReference type="ARBA" id="ARBA00011738"/>
    </source>
</evidence>
<evidence type="ECO:0000256" key="5">
    <source>
        <dbReference type="ARBA" id="ARBA00013187"/>
    </source>
</evidence>
<keyword evidence="8 12" id="KW-0663">Pyridoxal phosphate</keyword>
<dbReference type="PANTHER" id="PTHR13693">
    <property type="entry name" value="CLASS II AMINOTRANSFERASE/8-AMINO-7-OXONONANOATE SYNTHASE"/>
    <property type="match status" value="1"/>
</dbReference>
<evidence type="ECO:0000256" key="2">
    <source>
        <dbReference type="ARBA" id="ARBA00004746"/>
    </source>
</evidence>
<sequence length="399" mass="42512">MSWEPLEARLAALQASHRERVLRDWTPDPQAGFLRVDGQKMLDLASNDYLGLSRQTWNLDHAADFLRGFDGANIVLDALNRYGSGASRLITGNDPVYAVLEREIARLKGTRAALVFNSGVAANSGVIPALVGRGDAVFSDELNHASIIDGVRLSRAQSHIFPHRDLVALEGQLRASTAPHKLIVTDALFSMDGTLAPLPELVALKRKYGAWLMVDEAHTGGVYGEAGAGLAHAQGVAAEIDVLMGTFGKAYGSVGAYIAGDAVLIRYLLNTARTFIFTTGLPPANIAHSLLNVRLAQTMDAERGQLHANAAQFRRVLAGRGYDLAGSESQVIPVVLGAEELTLARAAELREQGFGAVAIRPPTVPAGSARIRFALSAAHRWEDLAACLAAVGEREACGV</sequence>
<gene>
    <name evidence="14" type="primary">bioF</name>
    <name evidence="14" type="ORF">Dxin01_02991</name>
</gene>
<evidence type="ECO:0000256" key="12">
    <source>
        <dbReference type="RuleBase" id="RU003693"/>
    </source>
</evidence>
<evidence type="ECO:0000256" key="11">
    <source>
        <dbReference type="ARBA" id="ARBA00047715"/>
    </source>
</evidence>
<evidence type="ECO:0000256" key="3">
    <source>
        <dbReference type="ARBA" id="ARBA00010008"/>
    </source>
</evidence>